<dbReference type="EMBL" id="QNUL01000018">
    <property type="protein sequence ID" value="REA58810.1"/>
    <property type="molecule type" value="Genomic_DNA"/>
</dbReference>
<evidence type="ECO:0000256" key="1">
    <source>
        <dbReference type="SAM" id="SignalP"/>
    </source>
</evidence>
<dbReference type="Proteomes" id="UP000256373">
    <property type="component" value="Unassembled WGS sequence"/>
</dbReference>
<dbReference type="InterPro" id="IPR012938">
    <property type="entry name" value="Glc/Sorbosone_DH"/>
</dbReference>
<sequence length="393" mass="43195">MNKKITFLRKSLPLALGGMLLTSSIALMSNSGIADDRNAPKQLTEANLKLDTVVTGLKMPWATAFLPNGDLLVTERGGKLRLVKNGKLDPQEITGVPEVWYKGQGGLLDVVLHPDYAKNGWIYISYSSPKAEGEEGDDGGANTALIRAKLKDHALVDVQKIFKAIPNVKGNVHFGGRIIFDKKGYVFLSLGERGQKENAQNLGKDQGKVVRLHEDGKIPTDNPFVKTAGARPEIWSYGHRNPQGLVIHPTTGTIWEHEHGPQGGDELNIVEKGKNYGWPLITFGIDYDNSIISNDTAKVGLEQPVTYWKPSIAPCGMTFVNSPKFKEWNGDLIVGSLKFMQLQHLVVKGNKVTKREVLFQGIGRVRDVRQGPDGNLYVVLESSGQIVRISRKG</sequence>
<gene>
    <name evidence="3" type="ORF">DSL64_19255</name>
</gene>
<comment type="caution">
    <text evidence="3">The sequence shown here is derived from an EMBL/GenBank/DDBJ whole genome shotgun (WGS) entry which is preliminary data.</text>
</comment>
<dbReference type="PANTHER" id="PTHR19328:SF75">
    <property type="entry name" value="ALDOSE SUGAR DEHYDROGENASE YLII"/>
    <property type="match status" value="1"/>
</dbReference>
<proteinExistence type="predicted"/>
<evidence type="ECO:0000313" key="3">
    <source>
        <dbReference type="EMBL" id="REA58810.1"/>
    </source>
</evidence>
<dbReference type="InterPro" id="IPR011042">
    <property type="entry name" value="6-blade_b-propeller_TolB-like"/>
</dbReference>
<dbReference type="OrthoDB" id="9770043at2"/>
<evidence type="ECO:0000259" key="2">
    <source>
        <dbReference type="Pfam" id="PF07995"/>
    </source>
</evidence>
<name>A0A3D8Y843_9BACT</name>
<dbReference type="PANTHER" id="PTHR19328">
    <property type="entry name" value="HEDGEHOG-INTERACTING PROTEIN"/>
    <property type="match status" value="1"/>
</dbReference>
<dbReference type="InterPro" id="IPR011041">
    <property type="entry name" value="Quinoprot_gluc/sorb_DH_b-prop"/>
</dbReference>
<evidence type="ECO:0000313" key="4">
    <source>
        <dbReference type="Proteomes" id="UP000256373"/>
    </source>
</evidence>
<reference evidence="3 4" key="1">
    <citation type="submission" date="2018-07" db="EMBL/GenBank/DDBJ databases">
        <title>Dyadobacter roseus sp. nov., isolated from rose rhizosphere soil.</title>
        <authorList>
            <person name="Chen L."/>
        </authorList>
    </citation>
    <scope>NUCLEOTIDE SEQUENCE [LARGE SCALE GENOMIC DNA]</scope>
    <source>
        <strain evidence="3 4">RS19</strain>
    </source>
</reference>
<feature type="chain" id="PRO_5017534613" evidence="1">
    <location>
        <begin position="35"/>
        <end position="393"/>
    </location>
</feature>
<protein>
    <submittedName>
        <fullName evidence="3">PQQ-dependent sugar dehydrogenase</fullName>
    </submittedName>
</protein>
<dbReference type="SUPFAM" id="SSF50952">
    <property type="entry name" value="Soluble quinoprotein glucose dehydrogenase"/>
    <property type="match status" value="1"/>
</dbReference>
<accession>A0A3D8Y843</accession>
<keyword evidence="4" id="KW-1185">Reference proteome</keyword>
<feature type="domain" description="Glucose/Sorbosone dehydrogenase" evidence="2">
    <location>
        <begin position="57"/>
        <end position="388"/>
    </location>
</feature>
<feature type="signal peptide" evidence="1">
    <location>
        <begin position="1"/>
        <end position="34"/>
    </location>
</feature>
<dbReference type="Pfam" id="PF07995">
    <property type="entry name" value="GSDH"/>
    <property type="match status" value="1"/>
</dbReference>
<dbReference type="Gene3D" id="2.120.10.30">
    <property type="entry name" value="TolB, C-terminal domain"/>
    <property type="match status" value="1"/>
</dbReference>
<keyword evidence="1" id="KW-0732">Signal</keyword>
<organism evidence="3 4">
    <name type="scientific">Dyadobacter luteus</name>
    <dbReference type="NCBI Taxonomy" id="2259619"/>
    <lineage>
        <taxon>Bacteria</taxon>
        <taxon>Pseudomonadati</taxon>
        <taxon>Bacteroidota</taxon>
        <taxon>Cytophagia</taxon>
        <taxon>Cytophagales</taxon>
        <taxon>Spirosomataceae</taxon>
        <taxon>Dyadobacter</taxon>
    </lineage>
</organism>
<dbReference type="RefSeq" id="WP_115832562.1">
    <property type="nucleotide sequence ID" value="NZ_QNUL01000018.1"/>
</dbReference>
<dbReference type="AlphaFoldDB" id="A0A3D8Y843"/>